<dbReference type="AlphaFoldDB" id="Q6MIF9"/>
<dbReference type="HOGENOM" id="CLU_2033520_0_0_7"/>
<accession>Q6MIF9</accession>
<evidence type="ECO:0008006" key="5">
    <source>
        <dbReference type="Google" id="ProtNLM"/>
    </source>
</evidence>
<keyword evidence="4" id="KW-1185">Reference proteome</keyword>
<dbReference type="EMBL" id="BX842654">
    <property type="protein sequence ID" value="CAE80954.1"/>
    <property type="molecule type" value="Genomic_DNA"/>
</dbReference>
<evidence type="ECO:0000313" key="3">
    <source>
        <dbReference type="EMBL" id="CAE80954.1"/>
    </source>
</evidence>
<feature type="compositionally biased region" description="Acidic residues" evidence="1">
    <location>
        <begin position="125"/>
        <end position="134"/>
    </location>
</feature>
<proteinExistence type="predicted"/>
<evidence type="ECO:0000256" key="1">
    <source>
        <dbReference type="SAM" id="MobiDB-lite"/>
    </source>
</evidence>
<evidence type="ECO:0000313" key="4">
    <source>
        <dbReference type="Proteomes" id="UP000008080"/>
    </source>
</evidence>
<dbReference type="KEGG" id="bba:Bd3199"/>
<dbReference type="Proteomes" id="UP000008080">
    <property type="component" value="Chromosome"/>
</dbReference>
<evidence type="ECO:0000256" key="2">
    <source>
        <dbReference type="SAM" id="SignalP"/>
    </source>
</evidence>
<feature type="region of interest" description="Disordered" evidence="1">
    <location>
        <begin position="110"/>
        <end position="134"/>
    </location>
</feature>
<gene>
    <name evidence="3" type="ordered locus">Bd3199</name>
</gene>
<name>Q6MIF9_BDEBA</name>
<feature type="chain" id="PRO_5004276560" description="Lipoprotein" evidence="2">
    <location>
        <begin position="24"/>
        <end position="134"/>
    </location>
</feature>
<sequence length="134" mass="14625">MSINIARRAPVSRRLLFALSTSALILSGCASGSFKARQEQREKMAASTGMFCEFLSGDVYHDLDVELSMKMANRCDANRNFSITNYKNTSDQNGVIYCCATSGRAEKKAAVKKAPVTTPSKQEAEQSDAEVISE</sequence>
<protein>
    <recommendedName>
        <fullName evidence="5">Lipoprotein</fullName>
    </recommendedName>
</protein>
<dbReference type="STRING" id="264462.Bd3199"/>
<reference evidence="3 4" key="1">
    <citation type="journal article" date="2004" name="Science">
        <title>A predator unmasked: life cycle of Bdellovibrio bacteriovorus from a genomic perspective.</title>
        <authorList>
            <person name="Rendulic S."/>
            <person name="Jagtap P."/>
            <person name="Rosinus A."/>
            <person name="Eppinger M."/>
            <person name="Baar C."/>
            <person name="Lanz C."/>
            <person name="Keller H."/>
            <person name="Lambert C."/>
            <person name="Evans K.J."/>
            <person name="Goesmann A."/>
            <person name="Meyer F."/>
            <person name="Sockett R.E."/>
            <person name="Schuster S.C."/>
        </authorList>
    </citation>
    <scope>NUCLEOTIDE SEQUENCE [LARGE SCALE GENOMIC DNA]</scope>
    <source>
        <strain evidence="4">ATCC 15356 / DSM 50701 / NCIMB 9529 / HD100</strain>
    </source>
</reference>
<keyword evidence="2" id="KW-0732">Signal</keyword>
<feature type="signal peptide" evidence="2">
    <location>
        <begin position="1"/>
        <end position="23"/>
    </location>
</feature>
<dbReference type="PROSITE" id="PS51257">
    <property type="entry name" value="PROKAR_LIPOPROTEIN"/>
    <property type="match status" value="1"/>
</dbReference>
<organism evidence="3 4">
    <name type="scientific">Bdellovibrio bacteriovorus (strain ATCC 15356 / DSM 50701 / NCIMB 9529 / HD100)</name>
    <dbReference type="NCBI Taxonomy" id="264462"/>
    <lineage>
        <taxon>Bacteria</taxon>
        <taxon>Pseudomonadati</taxon>
        <taxon>Bdellovibrionota</taxon>
        <taxon>Bdellovibrionia</taxon>
        <taxon>Bdellovibrionales</taxon>
        <taxon>Pseudobdellovibrionaceae</taxon>
        <taxon>Bdellovibrio</taxon>
    </lineage>
</organism>